<dbReference type="PRINTS" id="PR00359">
    <property type="entry name" value="BP450"/>
</dbReference>
<evidence type="ECO:0000256" key="3">
    <source>
        <dbReference type="ARBA" id="ARBA00022617"/>
    </source>
</evidence>
<evidence type="ECO:0000256" key="6">
    <source>
        <dbReference type="ARBA" id="ARBA00023004"/>
    </source>
</evidence>
<dbReference type="Proteomes" id="UP001519535">
    <property type="component" value="Unassembled WGS sequence"/>
</dbReference>
<protein>
    <submittedName>
        <fullName evidence="8">Cytochrome P450</fullName>
    </submittedName>
</protein>
<name>A0ABS5RJM2_9MYCO</name>
<proteinExistence type="inferred from homology"/>
<dbReference type="Pfam" id="PF00067">
    <property type="entry name" value="p450"/>
    <property type="match status" value="1"/>
</dbReference>
<sequence>MSTLNLPTGFDPTDPHIWAERIPMAELDELRTNEPIKWIDQPDDASGGFKDGGYWLVTRHEDVKEISRLDEVYSSERNTAIPRFNDDIPRDNIDMQRTIMLNQDAPTHTRLRRIVARGFTPRHILPLHDELQERAQAIAKEALAKGSGDFVRDISAELPLQAIAGLLGVPQEDRGKLFEWTNQMTGYDDPEYADKYDPFTSAMEIIAYGNKLADMKRANPGNDIVTTLVEAADEGEKLSGDEFGFFIILLAVAGSETTRNSITQGMMAFVEHPDQWELFKKERPESTADEIVRWASPVSAFQRTAKIDTELSGVKIKEGQRVVMNYRAANFDPTVFENPHAMNILRDPNPHVGFGGTGAHYCIGTHLARMTVNLMFEAIADHIPDLKPLDEASRLQSGWLNAIKHWNVDYTGKA</sequence>
<evidence type="ECO:0000256" key="4">
    <source>
        <dbReference type="ARBA" id="ARBA00022723"/>
    </source>
</evidence>
<comment type="similarity">
    <text evidence="2">Belongs to the cytochrome P450 family.</text>
</comment>
<dbReference type="CDD" id="cd11033">
    <property type="entry name" value="CYP142-like"/>
    <property type="match status" value="1"/>
</dbReference>
<dbReference type="InterPro" id="IPR001128">
    <property type="entry name" value="Cyt_P450"/>
</dbReference>
<evidence type="ECO:0000256" key="2">
    <source>
        <dbReference type="ARBA" id="ARBA00010617"/>
    </source>
</evidence>
<dbReference type="RefSeq" id="WP_214092010.1">
    <property type="nucleotide sequence ID" value="NZ_JAHCLR010000007.1"/>
</dbReference>
<dbReference type="InterPro" id="IPR002397">
    <property type="entry name" value="Cyt_P450_B"/>
</dbReference>
<keyword evidence="9" id="KW-1185">Reference proteome</keyword>
<gene>
    <name evidence="8" type="ORF">KIH27_05885</name>
</gene>
<evidence type="ECO:0000313" key="8">
    <source>
        <dbReference type="EMBL" id="MBS9533119.1"/>
    </source>
</evidence>
<comment type="cofactor">
    <cofactor evidence="1">
        <name>heme</name>
        <dbReference type="ChEBI" id="CHEBI:30413"/>
    </cofactor>
</comment>
<accession>A0ABS5RJM2</accession>
<dbReference type="PANTHER" id="PTHR46696:SF4">
    <property type="entry name" value="BIOTIN BIOSYNTHESIS CYTOCHROME P450"/>
    <property type="match status" value="1"/>
</dbReference>
<evidence type="ECO:0000313" key="9">
    <source>
        <dbReference type="Proteomes" id="UP001519535"/>
    </source>
</evidence>
<keyword evidence="7" id="KW-0503">Monooxygenase</keyword>
<evidence type="ECO:0000256" key="5">
    <source>
        <dbReference type="ARBA" id="ARBA00023002"/>
    </source>
</evidence>
<dbReference type="PANTHER" id="PTHR46696">
    <property type="entry name" value="P450, PUTATIVE (EUROFUNG)-RELATED"/>
    <property type="match status" value="1"/>
</dbReference>
<dbReference type="EMBL" id="JAHCLR010000007">
    <property type="protein sequence ID" value="MBS9533119.1"/>
    <property type="molecule type" value="Genomic_DNA"/>
</dbReference>
<dbReference type="SUPFAM" id="SSF48264">
    <property type="entry name" value="Cytochrome P450"/>
    <property type="match status" value="1"/>
</dbReference>
<keyword evidence="6" id="KW-0408">Iron</keyword>
<reference evidence="8 9" key="1">
    <citation type="submission" date="2021-05" db="EMBL/GenBank/DDBJ databases">
        <title>Mycobacterium acidophilum sp. nov., an extremely acid-tolerant member of the genus Mycobacterium.</title>
        <authorList>
            <person name="Xia J."/>
        </authorList>
    </citation>
    <scope>NUCLEOTIDE SEQUENCE [LARGE SCALE GENOMIC DNA]</scope>
    <source>
        <strain evidence="8 9">M1</strain>
    </source>
</reference>
<keyword evidence="4" id="KW-0479">Metal-binding</keyword>
<dbReference type="Gene3D" id="1.10.630.10">
    <property type="entry name" value="Cytochrome P450"/>
    <property type="match status" value="1"/>
</dbReference>
<keyword evidence="3" id="KW-0349">Heme</keyword>
<evidence type="ECO:0000256" key="1">
    <source>
        <dbReference type="ARBA" id="ARBA00001971"/>
    </source>
</evidence>
<organism evidence="8 9">
    <name type="scientific">Mycolicibacter acidiphilus</name>
    <dbReference type="NCBI Taxonomy" id="2835306"/>
    <lineage>
        <taxon>Bacteria</taxon>
        <taxon>Bacillati</taxon>
        <taxon>Actinomycetota</taxon>
        <taxon>Actinomycetes</taxon>
        <taxon>Mycobacteriales</taxon>
        <taxon>Mycobacteriaceae</taxon>
        <taxon>Mycolicibacter</taxon>
    </lineage>
</organism>
<dbReference type="InterPro" id="IPR036396">
    <property type="entry name" value="Cyt_P450_sf"/>
</dbReference>
<evidence type="ECO:0000256" key="7">
    <source>
        <dbReference type="ARBA" id="ARBA00023033"/>
    </source>
</evidence>
<comment type="caution">
    <text evidence="8">The sequence shown here is derived from an EMBL/GenBank/DDBJ whole genome shotgun (WGS) entry which is preliminary data.</text>
</comment>
<keyword evidence="5" id="KW-0560">Oxidoreductase</keyword>